<name>A0ACC2W4T8_9TREE</name>
<reference evidence="1" key="1">
    <citation type="submission" date="2023-04" db="EMBL/GenBank/DDBJ databases">
        <title>Draft Genome sequencing of Naganishia species isolated from polar environments using Oxford Nanopore Technology.</title>
        <authorList>
            <person name="Leo P."/>
            <person name="Venkateswaran K."/>
        </authorList>
    </citation>
    <scope>NUCLEOTIDE SEQUENCE</scope>
    <source>
        <strain evidence="1">MNA-CCFEE 5261</strain>
    </source>
</reference>
<sequence length="263" mass="30012">MATFRRLVHNNQTFIAGLFQNVIQKPHQDDKTLFIPEDAKLRPTTDPSLNCFDSSFGSTMNWRDDQDEEYHIMVQFPDQESWGGAYQGDTLKAADGSDKSAWIFLFQEAMLHFAQASVQKEGSEYWKWSNTKETNVQAFNSEQKVQGYNDLGKMLKVTTGKKTSQDRIDDSYSDEKLETVLGSIADSPILVIPKAVESNDLPSDRIWVGMKKVKDEEKWTFFNPVEKNSKDLDLVQLRASARDIVYIKDHSAPCMDSDLFTPC</sequence>
<proteinExistence type="predicted"/>
<organism evidence="1 2">
    <name type="scientific">Naganishia cerealis</name>
    <dbReference type="NCBI Taxonomy" id="610337"/>
    <lineage>
        <taxon>Eukaryota</taxon>
        <taxon>Fungi</taxon>
        <taxon>Dikarya</taxon>
        <taxon>Basidiomycota</taxon>
        <taxon>Agaricomycotina</taxon>
        <taxon>Tremellomycetes</taxon>
        <taxon>Filobasidiales</taxon>
        <taxon>Filobasidiaceae</taxon>
        <taxon>Naganishia</taxon>
    </lineage>
</organism>
<protein>
    <submittedName>
        <fullName evidence="1">Uncharacterized protein</fullName>
    </submittedName>
</protein>
<comment type="caution">
    <text evidence="1">The sequence shown here is derived from an EMBL/GenBank/DDBJ whole genome shotgun (WGS) entry which is preliminary data.</text>
</comment>
<evidence type="ECO:0000313" key="2">
    <source>
        <dbReference type="Proteomes" id="UP001241377"/>
    </source>
</evidence>
<accession>A0ACC2W4T8</accession>
<dbReference type="EMBL" id="JASBWR010000028">
    <property type="protein sequence ID" value="KAJ9106764.1"/>
    <property type="molecule type" value="Genomic_DNA"/>
</dbReference>
<gene>
    <name evidence="1" type="ORF">QFC19_003077</name>
</gene>
<dbReference type="Proteomes" id="UP001241377">
    <property type="component" value="Unassembled WGS sequence"/>
</dbReference>
<keyword evidence="2" id="KW-1185">Reference proteome</keyword>
<evidence type="ECO:0000313" key="1">
    <source>
        <dbReference type="EMBL" id="KAJ9106764.1"/>
    </source>
</evidence>